<dbReference type="Proteomes" id="UP000011682">
    <property type="component" value="Unassembled WGS sequence"/>
</dbReference>
<dbReference type="Pfam" id="PF04754">
    <property type="entry name" value="Transposase_31"/>
    <property type="match status" value="1"/>
</dbReference>
<keyword evidence="3" id="KW-1185">Reference proteome</keyword>
<dbReference type="InterPro" id="IPR051699">
    <property type="entry name" value="Rpn/YhgA-like_nuclease"/>
</dbReference>
<proteinExistence type="predicted"/>
<evidence type="ECO:0000313" key="2">
    <source>
        <dbReference type="EMBL" id="EPX61386.1"/>
    </source>
</evidence>
<reference evidence="2" key="1">
    <citation type="submission" date="2013-05" db="EMBL/GenBank/DDBJ databases">
        <title>Genome assembly of Cystobacter fuscus DSM 2262.</title>
        <authorList>
            <person name="Sharma G."/>
            <person name="Khatri I."/>
            <person name="Kaur C."/>
            <person name="Mayilraj S."/>
            <person name="Subramanian S."/>
        </authorList>
    </citation>
    <scope>NUCLEOTIDE SEQUENCE [LARGE SCALE GENOMIC DNA]</scope>
    <source>
        <strain evidence="2">DSM 2262</strain>
    </source>
</reference>
<dbReference type="GO" id="GO:1990238">
    <property type="term" value="F:double-stranded DNA endonuclease activity"/>
    <property type="evidence" value="ECO:0007669"/>
    <property type="project" value="TreeGrafter"/>
</dbReference>
<dbReference type="RefSeq" id="WP_002622546.1">
    <property type="nucleotide sequence ID" value="NZ_ANAH02000010.1"/>
</dbReference>
<evidence type="ECO:0000313" key="3">
    <source>
        <dbReference type="Proteomes" id="UP000011682"/>
    </source>
</evidence>
<feature type="domain" description="Transposase (putative) YhgA-like" evidence="1">
    <location>
        <begin position="4"/>
        <end position="215"/>
    </location>
</feature>
<dbReference type="AlphaFoldDB" id="S9PE92"/>
<comment type="caution">
    <text evidence="2">The sequence shown here is derived from an EMBL/GenBank/DDBJ whole genome shotgun (WGS) entry which is preliminary data.</text>
</comment>
<evidence type="ECO:0000259" key="1">
    <source>
        <dbReference type="Pfam" id="PF04754"/>
    </source>
</evidence>
<name>S9PE92_CYSF2</name>
<gene>
    <name evidence="2" type="ORF">D187_001169</name>
</gene>
<dbReference type="PANTHER" id="PTHR34611:SF2">
    <property type="entry name" value="INACTIVE RECOMBINATION-PROMOTING NUCLEASE-LIKE PROTEIN RPNE-RELATED"/>
    <property type="match status" value="1"/>
</dbReference>
<protein>
    <recommendedName>
        <fullName evidence="1">Transposase (putative) YhgA-like domain-containing protein</fullName>
    </recommendedName>
</protein>
<accession>S9PE92</accession>
<organism evidence="2 3">
    <name type="scientific">Cystobacter fuscus (strain ATCC 25194 / DSM 2262 / NBRC 100088 / M29)</name>
    <dbReference type="NCBI Taxonomy" id="1242864"/>
    <lineage>
        <taxon>Bacteria</taxon>
        <taxon>Pseudomonadati</taxon>
        <taxon>Myxococcota</taxon>
        <taxon>Myxococcia</taxon>
        <taxon>Myxococcales</taxon>
        <taxon>Cystobacterineae</taxon>
        <taxon>Archangiaceae</taxon>
        <taxon>Cystobacter</taxon>
    </lineage>
</organism>
<dbReference type="OrthoDB" id="9813385at2"/>
<dbReference type="eggNOG" id="COG5464">
    <property type="taxonomic scope" value="Bacteria"/>
</dbReference>
<sequence>MPGPHDLFARYTFGRPERAEAELRAVLPAQVVSAVDWSSLRLEPSSVVDPELRETESDLLFTARLRTGRSLLLYVLLEHQSSVNRWMALRMLRYVVRQVERWRQEHPECPQLPVILPLVMYHGPEGAWTAPRRVEDLFELPGEREEERAHWRTWVPRFEYLLDDLTAEREEALKARPGPPLARLAWLVLRYGRTGELARKLPEWVGLFAQVQAAPEGAEHLLVVIRYLLWTGDKAVHDATGQVLHSVLDEQRAEELMRSYGEELIEQGRQQGLAQGLEKGLEKGLVRGREEGLARGLSRGRAESILRILALRGIHVEEAARQRILDCTDVDTLDSWFDRALQATTLSEVLDGGAHASRRKDS</sequence>
<dbReference type="GO" id="GO:0006310">
    <property type="term" value="P:DNA recombination"/>
    <property type="evidence" value="ECO:0007669"/>
    <property type="project" value="TreeGrafter"/>
</dbReference>
<dbReference type="PANTHER" id="PTHR34611">
    <property type="match status" value="1"/>
</dbReference>
<dbReference type="InterPro" id="IPR006842">
    <property type="entry name" value="Transposase_31"/>
</dbReference>
<dbReference type="EMBL" id="ANAH02000010">
    <property type="protein sequence ID" value="EPX61386.1"/>
    <property type="molecule type" value="Genomic_DNA"/>
</dbReference>